<dbReference type="PANTHER" id="PTHR43060:SF15">
    <property type="entry name" value="3-HYDROXYISOBUTYRATE DEHYDROGENASE-LIKE 1, MITOCHONDRIAL-RELATED"/>
    <property type="match status" value="1"/>
</dbReference>
<dbReference type="SUPFAM" id="SSF51735">
    <property type="entry name" value="NAD(P)-binding Rossmann-fold domains"/>
    <property type="match status" value="1"/>
</dbReference>
<dbReference type="KEGG" id="pmaw:MACH26_18690"/>
<sequence length="82" mass="8795">MKKIAFLGLGVMGYPMAGHLANSGFDVTVYNRTTAKAETWCQTYSGKLALTPAEAVVEADVVCICVGNDKDLREVCLGLRVL</sequence>
<dbReference type="GO" id="GO:0016491">
    <property type="term" value="F:oxidoreductase activity"/>
    <property type="evidence" value="ECO:0007669"/>
    <property type="project" value="InterPro"/>
</dbReference>
<evidence type="ECO:0000313" key="3">
    <source>
        <dbReference type="Proteomes" id="UP001333710"/>
    </source>
</evidence>
<keyword evidence="3" id="KW-1185">Reference proteome</keyword>
<name>A0AA48KQC2_9ALTE</name>
<dbReference type="Pfam" id="PF03446">
    <property type="entry name" value="NAD_binding_2"/>
    <property type="match status" value="1"/>
</dbReference>
<dbReference type="InterPro" id="IPR006115">
    <property type="entry name" value="6PGDH_NADP-bd"/>
</dbReference>
<dbReference type="PROSITE" id="PS00895">
    <property type="entry name" value="3_HYDROXYISOBUT_DH"/>
    <property type="match status" value="1"/>
</dbReference>
<dbReference type="InterPro" id="IPR036291">
    <property type="entry name" value="NAD(P)-bd_dom_sf"/>
</dbReference>
<evidence type="ECO:0000313" key="2">
    <source>
        <dbReference type="EMBL" id="BDX06348.1"/>
    </source>
</evidence>
<feature type="domain" description="6-phosphogluconate dehydrogenase NADP-binding" evidence="1">
    <location>
        <begin position="3"/>
        <end position="78"/>
    </location>
</feature>
<evidence type="ECO:0000259" key="1">
    <source>
        <dbReference type="Pfam" id="PF03446"/>
    </source>
</evidence>
<gene>
    <name evidence="2" type="ORF">MACH26_18690</name>
</gene>
<dbReference type="AlphaFoldDB" id="A0AA48KQC2"/>
<proteinExistence type="predicted"/>
<organism evidence="2 3">
    <name type="scientific">Planctobacterium marinum</name>
    <dbReference type="NCBI Taxonomy" id="1631968"/>
    <lineage>
        <taxon>Bacteria</taxon>
        <taxon>Pseudomonadati</taxon>
        <taxon>Pseudomonadota</taxon>
        <taxon>Gammaproteobacteria</taxon>
        <taxon>Alteromonadales</taxon>
        <taxon>Alteromonadaceae</taxon>
        <taxon>Planctobacterium</taxon>
    </lineage>
</organism>
<dbReference type="InterPro" id="IPR002204">
    <property type="entry name" value="3-OH-isobutyrate_DH-rel_CS"/>
</dbReference>
<dbReference type="Proteomes" id="UP001333710">
    <property type="component" value="Chromosome"/>
</dbReference>
<dbReference type="EMBL" id="AP027272">
    <property type="protein sequence ID" value="BDX06348.1"/>
    <property type="molecule type" value="Genomic_DNA"/>
</dbReference>
<accession>A0AA48KQC2</accession>
<reference evidence="2" key="1">
    <citation type="submission" date="2023-01" db="EMBL/GenBank/DDBJ databases">
        <title>Complete genome sequence of Planctobacterium marinum strain Dej080120_11.</title>
        <authorList>
            <person name="Ueki S."/>
            <person name="Maruyama F."/>
        </authorList>
    </citation>
    <scope>NUCLEOTIDE SEQUENCE</scope>
    <source>
        <strain evidence="2">Dej080120_11</strain>
    </source>
</reference>
<dbReference type="GO" id="GO:0016054">
    <property type="term" value="P:organic acid catabolic process"/>
    <property type="evidence" value="ECO:0007669"/>
    <property type="project" value="UniProtKB-ARBA"/>
</dbReference>
<protein>
    <recommendedName>
        <fullName evidence="1">6-phosphogluconate dehydrogenase NADP-binding domain-containing protein</fullName>
    </recommendedName>
</protein>
<dbReference type="GO" id="GO:0050661">
    <property type="term" value="F:NADP binding"/>
    <property type="evidence" value="ECO:0007669"/>
    <property type="project" value="InterPro"/>
</dbReference>
<dbReference type="PANTHER" id="PTHR43060">
    <property type="entry name" value="3-HYDROXYISOBUTYRATE DEHYDROGENASE-LIKE 1, MITOCHONDRIAL-RELATED"/>
    <property type="match status" value="1"/>
</dbReference>
<dbReference type="Gene3D" id="3.40.50.720">
    <property type="entry name" value="NAD(P)-binding Rossmann-like Domain"/>
    <property type="match status" value="1"/>
</dbReference>